<reference evidence="2 3" key="1">
    <citation type="journal article" date="2021" name="Sci. Rep.">
        <title>The distribution of antibiotic resistance genes in chicken gut microbiota commensals.</title>
        <authorList>
            <person name="Juricova H."/>
            <person name="Matiasovicova J."/>
            <person name="Kubasova T."/>
            <person name="Cejkova D."/>
            <person name="Rychlik I."/>
        </authorList>
    </citation>
    <scope>NUCLEOTIDE SEQUENCE [LARGE SCALE GENOMIC DNA]</scope>
    <source>
        <strain evidence="2 3">An431b</strain>
    </source>
</reference>
<evidence type="ECO:0000313" key="2">
    <source>
        <dbReference type="EMBL" id="MBM6878203.1"/>
    </source>
</evidence>
<dbReference type="RefSeq" id="WP_205133799.1">
    <property type="nucleotide sequence ID" value="NZ_JACSNT010000009.1"/>
</dbReference>
<feature type="domain" description="AAA+ ATPase" evidence="1">
    <location>
        <begin position="32"/>
        <end position="185"/>
    </location>
</feature>
<dbReference type="InterPro" id="IPR003593">
    <property type="entry name" value="AAA+_ATPase"/>
</dbReference>
<evidence type="ECO:0000313" key="3">
    <source>
        <dbReference type="Proteomes" id="UP000729290"/>
    </source>
</evidence>
<evidence type="ECO:0000259" key="1">
    <source>
        <dbReference type="SMART" id="SM00382"/>
    </source>
</evidence>
<dbReference type="SUPFAM" id="SSF52540">
    <property type="entry name" value="P-loop containing nucleoside triphosphate hydrolases"/>
    <property type="match status" value="1"/>
</dbReference>
<sequence length="512" mass="58268">MNIKQAKEEIRHAIAAYLAKDDFGEYQIPVVRQRPILLMGAPGIGKTAVMEQVARECGIGLVAYSITHHTRQSAIGLPFISHKNYGGKEYAVTEYTMSEIIAAVYDKMEETGLKEGILFLDEINCVSETLAPAMLQFLQAKTFGSHRLPEGWIIVAAGNPPEYNKSVREFDVVTLDRVKKIDVEPDFPVWKEYAWKQGIHGAVLSYLEIKKNNFYAMETTVDGKRFVTARGWEDLSNVLQVYEGLGITPDEGLVYQYLQHRKIAKDFANYLDLYRKYETDYKVEDILRGQYGKDAVQKLQDAPFDERLSVMGLLLSRLTEAFTAAYEADLRTTKVHQALLEAKERFQSPYCAETAWETLLEGFLEEERLGYDREKKANLLDKHESRARRAALDLLEGYGQKAKESGARTKDEAFDSLKGQFAALVEEREGLVEEAAAFLEHSFAFLEETFGTGQEMVIFVTELTANYYSVQFISENGSDAYYRYNKELLFEEKQKSILEDIAKAKDSVNLLF</sequence>
<proteinExistence type="predicted"/>
<protein>
    <submittedName>
        <fullName evidence="2">AAA family ATPase</fullName>
    </submittedName>
</protein>
<keyword evidence="3" id="KW-1185">Reference proteome</keyword>
<dbReference type="EMBL" id="JACSNV010000010">
    <property type="protein sequence ID" value="MBM6878203.1"/>
    <property type="molecule type" value="Genomic_DNA"/>
</dbReference>
<dbReference type="Pfam" id="PF00004">
    <property type="entry name" value="AAA"/>
    <property type="match status" value="1"/>
</dbReference>
<dbReference type="InterPro" id="IPR027417">
    <property type="entry name" value="P-loop_NTPase"/>
</dbReference>
<comment type="caution">
    <text evidence="2">The sequence shown here is derived from an EMBL/GenBank/DDBJ whole genome shotgun (WGS) entry which is preliminary data.</text>
</comment>
<organism evidence="2 3">
    <name type="scientific">Anaerotignum lactatifermentans</name>
    <dbReference type="NCBI Taxonomy" id="160404"/>
    <lineage>
        <taxon>Bacteria</taxon>
        <taxon>Bacillati</taxon>
        <taxon>Bacillota</taxon>
        <taxon>Clostridia</taxon>
        <taxon>Lachnospirales</taxon>
        <taxon>Anaerotignaceae</taxon>
        <taxon>Anaerotignum</taxon>
    </lineage>
</organism>
<dbReference type="SMART" id="SM00382">
    <property type="entry name" value="AAA"/>
    <property type="match status" value="1"/>
</dbReference>
<gene>
    <name evidence="2" type="ORF">H9X83_08540</name>
</gene>
<dbReference type="Proteomes" id="UP000729290">
    <property type="component" value="Unassembled WGS sequence"/>
</dbReference>
<dbReference type="InterPro" id="IPR003959">
    <property type="entry name" value="ATPase_AAA_core"/>
</dbReference>
<name>A0ABS2GC60_9FIRM</name>
<accession>A0ABS2GC60</accession>
<dbReference type="CDD" id="cd00009">
    <property type="entry name" value="AAA"/>
    <property type="match status" value="1"/>
</dbReference>
<dbReference type="Gene3D" id="3.40.50.300">
    <property type="entry name" value="P-loop containing nucleotide triphosphate hydrolases"/>
    <property type="match status" value="1"/>
</dbReference>